<dbReference type="SUPFAM" id="SSF48371">
    <property type="entry name" value="ARM repeat"/>
    <property type="match status" value="1"/>
</dbReference>
<comment type="caution">
    <text evidence="1">The sequence shown here is derived from an EMBL/GenBank/DDBJ whole genome shotgun (WGS) entry which is preliminary data.</text>
</comment>
<evidence type="ECO:0000313" key="2">
    <source>
        <dbReference type="Proteomes" id="UP000279911"/>
    </source>
</evidence>
<reference evidence="2" key="1">
    <citation type="submission" date="2018-12" db="EMBL/GenBank/DDBJ databases">
        <title>Bacillus chawlae sp. nov., Bacillus glennii sp. nov., and Bacillus saganii sp. nov. Isolated from the Vehicle Assembly Building at Kennedy Space Center where the Viking Spacecraft were Assembled.</title>
        <authorList>
            <person name="Seuylemezian A."/>
            <person name="Vaishampayan P."/>
        </authorList>
    </citation>
    <scope>NUCLEOTIDE SEQUENCE [LARGE SCALE GENOMIC DNA]</scope>
    <source>
        <strain evidence="2">DSM 13966</strain>
    </source>
</reference>
<dbReference type="OrthoDB" id="2351076at2"/>
<evidence type="ECO:0000313" key="1">
    <source>
        <dbReference type="EMBL" id="RSD28040.1"/>
    </source>
</evidence>
<proteinExistence type="predicted"/>
<dbReference type="AlphaFoldDB" id="A0A427TUA0"/>
<name>A0A427TUA0_9BACI</name>
<evidence type="ECO:0008006" key="3">
    <source>
        <dbReference type="Google" id="ProtNLM"/>
    </source>
</evidence>
<dbReference type="EMBL" id="RSFW01000009">
    <property type="protein sequence ID" value="RSD28040.1"/>
    <property type="molecule type" value="Genomic_DNA"/>
</dbReference>
<dbReference type="InterPro" id="IPR016024">
    <property type="entry name" value="ARM-type_fold"/>
</dbReference>
<organism evidence="1 2">
    <name type="scientific">Mesobacillus subterraneus</name>
    <dbReference type="NCBI Taxonomy" id="285983"/>
    <lineage>
        <taxon>Bacteria</taxon>
        <taxon>Bacillati</taxon>
        <taxon>Bacillota</taxon>
        <taxon>Bacilli</taxon>
        <taxon>Bacillales</taxon>
        <taxon>Bacillaceae</taxon>
        <taxon>Mesobacillus</taxon>
    </lineage>
</organism>
<dbReference type="Proteomes" id="UP000279911">
    <property type="component" value="Unassembled WGS sequence"/>
</dbReference>
<sequence length="613" mass="66979">MDTVALQNLFSLKAAQQAKTAELRPGQILNGKIMKLFPNQIAEVQIGSQKVIAKLEAPLSALQRYWFQVQPGEGQLQLKVIGNGTEEGKLPESLAKVLGEFSLPPTKENLELIRFFVKEHLPVTRDMLLQASDWLKSVDSRTAGLEALKTLVTRGLPVTQAAFSGVYAASDGQSLLQLIEQLSRELEGNSQAESAAAVKKVLNDILPANKMAQTGPALNYIASNWLSGDKENSQAAFGLLKHLGAVRPNSSEPMVLQQLLKNIQSSTPVSLPDGARMVKNILELAERGAHEPARQLLSYLSGGKASSVNQILPSLHSAISGSGPTDLQGFKQVLSLAINGDSPGIELPVLLDGKSNWKKAGLALLETFGQQKADKLTSQQTELLAKAVQQAELTLTQPSGTEMLSSARVKGFLAALGLSYESQLTEAFKDTAEGKLQIQDALKPQVLRLLNDNPPPAVREAAEQLLNKLTGFQLLSQEAGPIQQLVVQVPFMMGGKLSEMTMQWSGKKTEDGKIDADFCRVLFYLKLQHLDDTVVDMQVQNRIMSIQIYNENPLLKKFSEQLMPLFKTKLSEIDYHLSSVNFHLPGQAQEGKEKSRLADIYGQREYSGVDIKI</sequence>
<accession>A0A427TUA0</accession>
<gene>
    <name evidence="1" type="ORF">EJA10_06135</name>
</gene>
<protein>
    <recommendedName>
        <fullName evidence="3">Flagellar hook-length control protein FliK</fullName>
    </recommendedName>
</protein>
<dbReference type="RefSeq" id="WP_125479134.1">
    <property type="nucleotide sequence ID" value="NZ_RSFW01000009.1"/>
</dbReference>